<name>A0A4Y7QM13_9AGAM</name>
<evidence type="ECO:0000313" key="3">
    <source>
        <dbReference type="Proteomes" id="UP000294933"/>
    </source>
</evidence>
<proteinExistence type="predicted"/>
<keyword evidence="1" id="KW-0812">Transmembrane</keyword>
<reference evidence="2 3" key="1">
    <citation type="submission" date="2018-06" db="EMBL/GenBank/DDBJ databases">
        <title>A transcriptomic atlas of mushroom development highlights an independent origin of complex multicellularity.</title>
        <authorList>
            <consortium name="DOE Joint Genome Institute"/>
            <person name="Krizsan K."/>
            <person name="Almasi E."/>
            <person name="Merenyi Z."/>
            <person name="Sahu N."/>
            <person name="Viragh M."/>
            <person name="Koszo T."/>
            <person name="Mondo S."/>
            <person name="Kiss B."/>
            <person name="Balint B."/>
            <person name="Kues U."/>
            <person name="Barry K."/>
            <person name="Hegedus J.C."/>
            <person name="Henrissat B."/>
            <person name="Johnson J."/>
            <person name="Lipzen A."/>
            <person name="Ohm R."/>
            <person name="Nagy I."/>
            <person name="Pangilinan J."/>
            <person name="Yan J."/>
            <person name="Xiong Y."/>
            <person name="Grigoriev I.V."/>
            <person name="Hibbett D.S."/>
            <person name="Nagy L.G."/>
        </authorList>
    </citation>
    <scope>NUCLEOTIDE SEQUENCE [LARGE SCALE GENOMIC DNA]</scope>
    <source>
        <strain evidence="2 3">SZMC22713</strain>
    </source>
</reference>
<dbReference type="EMBL" id="ML170158">
    <property type="protein sequence ID" value="TDL27889.1"/>
    <property type="molecule type" value="Genomic_DNA"/>
</dbReference>
<organism evidence="2 3">
    <name type="scientific">Rickenella mellea</name>
    <dbReference type="NCBI Taxonomy" id="50990"/>
    <lineage>
        <taxon>Eukaryota</taxon>
        <taxon>Fungi</taxon>
        <taxon>Dikarya</taxon>
        <taxon>Basidiomycota</taxon>
        <taxon>Agaricomycotina</taxon>
        <taxon>Agaricomycetes</taxon>
        <taxon>Hymenochaetales</taxon>
        <taxon>Rickenellaceae</taxon>
        <taxon>Rickenella</taxon>
    </lineage>
</organism>
<accession>A0A4Y7QM13</accession>
<keyword evidence="1" id="KW-0472">Membrane</keyword>
<gene>
    <name evidence="2" type="ORF">BD410DRAFT_781805</name>
</gene>
<evidence type="ECO:0000313" key="2">
    <source>
        <dbReference type="EMBL" id="TDL27889.1"/>
    </source>
</evidence>
<feature type="transmembrane region" description="Helical" evidence="1">
    <location>
        <begin position="15"/>
        <end position="33"/>
    </location>
</feature>
<sequence>MKFPSTNGIDYRNRVLSAGSVLSIIAAAIGLSIESCPQILLSRANMASIENVGSSDGVLHT</sequence>
<dbReference type="AlphaFoldDB" id="A0A4Y7QM13"/>
<keyword evidence="3" id="KW-1185">Reference proteome</keyword>
<keyword evidence="1" id="KW-1133">Transmembrane helix</keyword>
<evidence type="ECO:0000256" key="1">
    <source>
        <dbReference type="SAM" id="Phobius"/>
    </source>
</evidence>
<dbReference type="VEuPathDB" id="FungiDB:BD410DRAFT_781805"/>
<dbReference type="Proteomes" id="UP000294933">
    <property type="component" value="Unassembled WGS sequence"/>
</dbReference>
<protein>
    <submittedName>
        <fullName evidence="2">Uncharacterized protein</fullName>
    </submittedName>
</protein>